<evidence type="ECO:0000256" key="2">
    <source>
        <dbReference type="ARBA" id="ARBA00022448"/>
    </source>
</evidence>
<name>A0A1G9A7I8_9EURY</name>
<proteinExistence type="predicted"/>
<dbReference type="InterPro" id="IPR050171">
    <property type="entry name" value="MFS_Transporters"/>
</dbReference>
<feature type="transmembrane region" description="Helical" evidence="7">
    <location>
        <begin position="442"/>
        <end position="463"/>
    </location>
</feature>
<dbReference type="SUPFAM" id="SSF103473">
    <property type="entry name" value="MFS general substrate transporter"/>
    <property type="match status" value="1"/>
</dbReference>
<dbReference type="InterPro" id="IPR036259">
    <property type="entry name" value="MFS_trans_sf"/>
</dbReference>
<feature type="transmembrane region" description="Helical" evidence="7">
    <location>
        <begin position="103"/>
        <end position="122"/>
    </location>
</feature>
<dbReference type="EMBL" id="FNFE01000003">
    <property type="protein sequence ID" value="SDK23258.1"/>
    <property type="molecule type" value="Genomic_DNA"/>
</dbReference>
<feature type="transmembrane region" description="Helical" evidence="7">
    <location>
        <begin position="134"/>
        <end position="154"/>
    </location>
</feature>
<protein>
    <submittedName>
        <fullName evidence="9">Sugar phosphate permease</fullName>
    </submittedName>
</protein>
<dbReference type="PANTHER" id="PTHR23517:SF3">
    <property type="entry name" value="INTEGRAL MEMBRANE TRANSPORT PROTEIN"/>
    <property type="match status" value="1"/>
</dbReference>
<evidence type="ECO:0000256" key="3">
    <source>
        <dbReference type="ARBA" id="ARBA00022475"/>
    </source>
</evidence>
<feature type="transmembrane region" description="Helical" evidence="7">
    <location>
        <begin position="231"/>
        <end position="249"/>
    </location>
</feature>
<dbReference type="STRING" id="1095776.SAMN04515672_2609"/>
<feature type="transmembrane region" description="Helical" evidence="7">
    <location>
        <begin position="71"/>
        <end position="91"/>
    </location>
</feature>
<feature type="transmembrane region" description="Helical" evidence="7">
    <location>
        <begin position="412"/>
        <end position="430"/>
    </location>
</feature>
<feature type="transmembrane region" description="Helical" evidence="7">
    <location>
        <begin position="348"/>
        <end position="366"/>
    </location>
</feature>
<keyword evidence="3" id="KW-1003">Cell membrane</keyword>
<dbReference type="Proteomes" id="UP000198882">
    <property type="component" value="Unassembled WGS sequence"/>
</dbReference>
<keyword evidence="6 7" id="KW-0472">Membrane</keyword>
<feature type="domain" description="Major facilitator superfamily (MFS) profile" evidence="8">
    <location>
        <begin position="73"/>
        <end position="464"/>
    </location>
</feature>
<evidence type="ECO:0000256" key="4">
    <source>
        <dbReference type="ARBA" id="ARBA00022692"/>
    </source>
</evidence>
<comment type="subcellular location">
    <subcellularLocation>
        <location evidence="1">Cell membrane</location>
        <topology evidence="1">Multi-pass membrane protein</topology>
    </subcellularLocation>
</comment>
<keyword evidence="10" id="KW-1185">Reference proteome</keyword>
<feature type="transmembrane region" description="Helical" evidence="7">
    <location>
        <begin position="372"/>
        <end position="391"/>
    </location>
</feature>
<dbReference type="PANTHER" id="PTHR23517">
    <property type="entry name" value="RESISTANCE PROTEIN MDTM, PUTATIVE-RELATED-RELATED"/>
    <property type="match status" value="1"/>
</dbReference>
<dbReference type="AlphaFoldDB" id="A0A1G9A7I8"/>
<evidence type="ECO:0000256" key="6">
    <source>
        <dbReference type="ARBA" id="ARBA00023136"/>
    </source>
</evidence>
<evidence type="ECO:0000256" key="7">
    <source>
        <dbReference type="SAM" id="Phobius"/>
    </source>
</evidence>
<feature type="transmembrane region" description="Helical" evidence="7">
    <location>
        <begin position="287"/>
        <end position="310"/>
    </location>
</feature>
<feature type="transmembrane region" description="Helical" evidence="7">
    <location>
        <begin position="197"/>
        <end position="225"/>
    </location>
</feature>
<accession>A0A1G9A7I8</accession>
<evidence type="ECO:0000313" key="9">
    <source>
        <dbReference type="EMBL" id="SDK23258.1"/>
    </source>
</evidence>
<evidence type="ECO:0000256" key="5">
    <source>
        <dbReference type="ARBA" id="ARBA00022989"/>
    </source>
</evidence>
<feature type="transmembrane region" description="Helical" evidence="7">
    <location>
        <begin position="160"/>
        <end position="185"/>
    </location>
</feature>
<keyword evidence="4 7" id="KW-0812">Transmembrane</keyword>
<reference evidence="10" key="1">
    <citation type="submission" date="2016-10" db="EMBL/GenBank/DDBJ databases">
        <authorList>
            <person name="Varghese N."/>
            <person name="Submissions S."/>
        </authorList>
    </citation>
    <scope>NUCLEOTIDE SEQUENCE [LARGE SCALE GENOMIC DNA]</scope>
    <source>
        <strain evidence="10">B4,CECT 8067,JCM 17497</strain>
    </source>
</reference>
<dbReference type="InterPro" id="IPR020846">
    <property type="entry name" value="MFS_dom"/>
</dbReference>
<dbReference type="Pfam" id="PF07690">
    <property type="entry name" value="MFS_1"/>
    <property type="match status" value="1"/>
</dbReference>
<evidence type="ECO:0000313" key="10">
    <source>
        <dbReference type="Proteomes" id="UP000198882"/>
    </source>
</evidence>
<feature type="transmembrane region" description="Helical" evidence="7">
    <location>
        <begin position="316"/>
        <end position="336"/>
    </location>
</feature>
<keyword evidence="2" id="KW-0813">Transport</keyword>
<dbReference type="GO" id="GO:0022857">
    <property type="term" value="F:transmembrane transporter activity"/>
    <property type="evidence" value="ECO:0007669"/>
    <property type="project" value="InterPro"/>
</dbReference>
<dbReference type="GO" id="GO:0005886">
    <property type="term" value="C:plasma membrane"/>
    <property type="evidence" value="ECO:0007669"/>
    <property type="project" value="UniProtKB-SubCell"/>
</dbReference>
<evidence type="ECO:0000256" key="1">
    <source>
        <dbReference type="ARBA" id="ARBA00004651"/>
    </source>
</evidence>
<dbReference type="Gene3D" id="1.20.1250.20">
    <property type="entry name" value="MFS general substrate transporter like domains"/>
    <property type="match status" value="2"/>
</dbReference>
<organism evidence="9 10">
    <name type="scientific">Natronorubrum texcoconense</name>
    <dbReference type="NCBI Taxonomy" id="1095776"/>
    <lineage>
        <taxon>Archaea</taxon>
        <taxon>Methanobacteriati</taxon>
        <taxon>Methanobacteriota</taxon>
        <taxon>Stenosarchaea group</taxon>
        <taxon>Halobacteria</taxon>
        <taxon>Halobacteriales</taxon>
        <taxon>Natrialbaceae</taxon>
        <taxon>Natronorubrum</taxon>
    </lineage>
</organism>
<sequence length="464" mass="48425">MRDRYSSRETPLRITAYHWAERPPAVRCAGANPHGDRASSRESEAIPPSLRVLFLENEMSVRERAGRLTHYDVLVVTAAIWFLAKFLRYAFPPLFESFQLSYGVSNAVLGAAYTGFMLVYAAMQFPSGVLADRFGSVVVITTGALVASVAALVLVVDSPFLVLVAAMLVMGVGTGAHKTVAVRLLSQAYPSRTGRALGILDTFGAFGGVVAPAAVVAVAGIGFVLGASWRLLFLVAGLVGLALAVAFWIRVPERVPSAAEGDAATSAVSASGFSEYATLFRDWRFSVFALLTVLFSFTYNGFVAFAPLYLTQEAGLADATAGLLYSALFLASLSQLATGDLSDRVGKLPIIVALLGLASAALVAFVSLTDTAGPFLLGAALIAVGIGAHGFRPVRGAYLMEVIPDDVAGGGLGVVRTLLMAAGAVAPVIVGTLSEVAGFQPAFWLLAASIISATVLGALLWALE</sequence>
<gene>
    <name evidence="9" type="ORF">SAMN04515672_2609</name>
</gene>
<keyword evidence="5 7" id="KW-1133">Transmembrane helix</keyword>
<evidence type="ECO:0000259" key="8">
    <source>
        <dbReference type="PROSITE" id="PS50850"/>
    </source>
</evidence>
<dbReference type="InterPro" id="IPR011701">
    <property type="entry name" value="MFS"/>
</dbReference>
<dbReference type="PROSITE" id="PS50850">
    <property type="entry name" value="MFS"/>
    <property type="match status" value="1"/>
</dbReference>